<gene>
    <name evidence="1" type="ORF">GFC30_3171</name>
</gene>
<dbReference type="EMBL" id="CP015439">
    <property type="protein sequence ID" value="ANB62222.1"/>
    <property type="molecule type" value="Genomic_DNA"/>
</dbReference>
<reference evidence="1 2" key="1">
    <citation type="journal article" date="2006" name="Syst. Appl. Microbiol.">
        <title>Anoxybacillus amylolyticus sp. nov., a thermophilic amylase producing bacterium isolated from Mount Rittmann (Antarctica).</title>
        <authorList>
            <person name="Poli A."/>
            <person name="Esposito E."/>
            <person name="Lama L."/>
            <person name="Orlando P."/>
            <person name="Nicolaus G."/>
            <person name="de Appolonia F."/>
            <person name="Gambacorta A."/>
            <person name="Nicolaus B."/>
        </authorList>
    </citation>
    <scope>NUCLEOTIDE SEQUENCE [LARGE SCALE GENOMIC DNA]</scope>
    <source>
        <strain evidence="1 2">DSM 15939</strain>
        <plasmid evidence="2">Plasmid pdsm15939_1</plasmid>
    </source>
</reference>
<evidence type="ECO:0000313" key="1">
    <source>
        <dbReference type="EMBL" id="ANB62222.1"/>
    </source>
</evidence>
<dbReference type="NCBIfam" id="TIGR04387">
    <property type="entry name" value="capsid_maj_N4"/>
    <property type="match status" value="1"/>
</dbReference>
<dbReference type="Proteomes" id="UP000076865">
    <property type="component" value="Plasmid pDSM15939_1"/>
</dbReference>
<organism evidence="1 2">
    <name type="scientific">Anoxybacteroides amylolyticum</name>
    <dbReference type="NCBI Taxonomy" id="294699"/>
    <lineage>
        <taxon>Bacteria</taxon>
        <taxon>Bacillati</taxon>
        <taxon>Bacillota</taxon>
        <taxon>Bacilli</taxon>
        <taxon>Bacillales</taxon>
        <taxon>Anoxybacillaceae</taxon>
        <taxon>Anoxybacteroides</taxon>
    </lineage>
</organism>
<dbReference type="OrthoDB" id="9770443at2"/>
<keyword evidence="2" id="KW-1185">Reference proteome</keyword>
<sequence>MPINYAEKYAPYVDERFKKQSLSNGAVNQDLDWVGVETVKVFSIPTVPMQDYTPTGMSRYGTPSELQNSVQEMKVTRDRSFTFTIDNKSKQDTMGVMEAGKALARQIDEVVVPEVDIYRFAVICANAGTTATAPITKDNAYEAFLDATTTLTDLKVPLVGRVAYIGANFYKQIRLDPSFIKASDIAQDALMKGQVGQIDGIPLITVPSSYLPANVEFFITHPMATVAPIKLTDYVTHENPPGINGTLVEGRIRYDAFVFENKKNAIYVHKKA</sequence>
<dbReference type="AlphaFoldDB" id="A0A160F7G2"/>
<dbReference type="KEGG" id="aamy:GFC30_3171"/>
<accession>A0A160F7G2</accession>
<dbReference type="RefSeq" id="WP_066327865.1">
    <property type="nucleotide sequence ID" value="NZ_CP015439.1"/>
</dbReference>
<dbReference type="PATRIC" id="fig|294699.3.peg.3278"/>
<geneLocation type="plasmid" evidence="2">
    <name>pdsm15939_1</name>
</geneLocation>
<protein>
    <submittedName>
        <fullName evidence="1">Major capsid protein, N4-gp56 family</fullName>
    </submittedName>
</protein>
<evidence type="ECO:0000313" key="2">
    <source>
        <dbReference type="Proteomes" id="UP000076865"/>
    </source>
</evidence>
<keyword evidence="1" id="KW-0614">Plasmid</keyword>
<name>A0A160F7G2_9BACL</name>
<proteinExistence type="predicted"/>